<name>A0ABN1D5N7_9PSEU</name>
<sequence>MTTANPDKWTSYAGDVRFDITAPACWAADQRRYLDDYLLGRLGERELPAFEMDVRVDAAACREVIGRVARAPFQRIETAPGVVLLESRAGGGSQRWFAVAADGLEHQDTAYAVRTDGRHLELYVDPGSSKAHRYPLRMIREAMLRTYEDHGGVVFHAAAARLSEGGVMICAPRSAGKTTLLACLLRCTNGDLLVNDRVIVHGMGLVAVPLPVPVARGTLDAVPELAVASRELSRRQEDITKLPATFGTVRKAEFSGREFSKALGAGRAAGAWLHSILVPRLTNTADPARITRLPYQETRRVLERNCFTPHDEFWLRPWLVPRRTPVHTPHQHAREVARQVAATVPCHQIEFGVRRSLAELDTALLDVLGRCS</sequence>
<gene>
    <name evidence="1" type="ORF">GCM10009545_41860</name>
</gene>
<reference evidence="1 2" key="1">
    <citation type="journal article" date="2019" name="Int. J. Syst. Evol. Microbiol.">
        <title>The Global Catalogue of Microorganisms (GCM) 10K type strain sequencing project: providing services to taxonomists for standard genome sequencing and annotation.</title>
        <authorList>
            <consortium name="The Broad Institute Genomics Platform"/>
            <consortium name="The Broad Institute Genome Sequencing Center for Infectious Disease"/>
            <person name="Wu L."/>
            <person name="Ma J."/>
        </authorList>
    </citation>
    <scope>NUCLEOTIDE SEQUENCE [LARGE SCALE GENOMIC DNA]</scope>
    <source>
        <strain evidence="1 2">JCM 10664</strain>
    </source>
</reference>
<evidence type="ECO:0008006" key="3">
    <source>
        <dbReference type="Google" id="ProtNLM"/>
    </source>
</evidence>
<protein>
    <recommendedName>
        <fullName evidence="3">HPr kinase</fullName>
    </recommendedName>
</protein>
<proteinExistence type="predicted"/>
<evidence type="ECO:0000313" key="1">
    <source>
        <dbReference type="EMBL" id="GAA0534921.1"/>
    </source>
</evidence>
<comment type="caution">
    <text evidence="1">The sequence shown here is derived from an EMBL/GenBank/DDBJ whole genome shotgun (WGS) entry which is preliminary data.</text>
</comment>
<dbReference type="RefSeq" id="WP_346073935.1">
    <property type="nucleotide sequence ID" value="NZ_BAAAHC010000018.1"/>
</dbReference>
<dbReference type="SUPFAM" id="SSF53795">
    <property type="entry name" value="PEP carboxykinase-like"/>
    <property type="match status" value="1"/>
</dbReference>
<keyword evidence="2" id="KW-1185">Reference proteome</keyword>
<dbReference type="Gene3D" id="3.40.50.300">
    <property type="entry name" value="P-loop containing nucleotide triphosphate hydrolases"/>
    <property type="match status" value="1"/>
</dbReference>
<organism evidence="1 2">
    <name type="scientific">Saccharopolyspora thermophila</name>
    <dbReference type="NCBI Taxonomy" id="89367"/>
    <lineage>
        <taxon>Bacteria</taxon>
        <taxon>Bacillati</taxon>
        <taxon>Actinomycetota</taxon>
        <taxon>Actinomycetes</taxon>
        <taxon>Pseudonocardiales</taxon>
        <taxon>Pseudonocardiaceae</taxon>
        <taxon>Saccharopolyspora</taxon>
    </lineage>
</organism>
<dbReference type="EMBL" id="BAAAHC010000018">
    <property type="protein sequence ID" value="GAA0534921.1"/>
    <property type="molecule type" value="Genomic_DNA"/>
</dbReference>
<accession>A0ABN1D5N7</accession>
<dbReference type="InterPro" id="IPR027417">
    <property type="entry name" value="P-loop_NTPase"/>
</dbReference>
<dbReference type="Proteomes" id="UP001500220">
    <property type="component" value="Unassembled WGS sequence"/>
</dbReference>
<evidence type="ECO:0000313" key="2">
    <source>
        <dbReference type="Proteomes" id="UP001500220"/>
    </source>
</evidence>